<dbReference type="EMBL" id="RKHO01000001">
    <property type="protein sequence ID" value="ROR89673.1"/>
    <property type="molecule type" value="Genomic_DNA"/>
</dbReference>
<dbReference type="RefSeq" id="WP_123388965.1">
    <property type="nucleotide sequence ID" value="NZ_RKHO01000001.1"/>
</dbReference>
<evidence type="ECO:0000313" key="4">
    <source>
        <dbReference type="Proteomes" id="UP000281738"/>
    </source>
</evidence>
<name>A0A3N2CQ81_9ACTN</name>
<evidence type="ECO:0000313" key="3">
    <source>
        <dbReference type="EMBL" id="ROR89673.1"/>
    </source>
</evidence>
<dbReference type="InterPro" id="IPR006015">
    <property type="entry name" value="Universal_stress_UspA"/>
</dbReference>
<dbReference type="Pfam" id="PF00582">
    <property type="entry name" value="Usp"/>
    <property type="match status" value="1"/>
</dbReference>
<protein>
    <submittedName>
        <fullName evidence="3">Universal stress protein family protein</fullName>
    </submittedName>
</protein>
<dbReference type="SUPFAM" id="SSF52402">
    <property type="entry name" value="Adenine nucleotide alpha hydrolases-like"/>
    <property type="match status" value="1"/>
</dbReference>
<dbReference type="AlphaFoldDB" id="A0A3N2CQ81"/>
<evidence type="ECO:0000259" key="2">
    <source>
        <dbReference type="Pfam" id="PF00582"/>
    </source>
</evidence>
<dbReference type="PANTHER" id="PTHR46268">
    <property type="entry name" value="STRESS RESPONSE PROTEIN NHAX"/>
    <property type="match status" value="1"/>
</dbReference>
<dbReference type="InterPro" id="IPR014729">
    <property type="entry name" value="Rossmann-like_a/b/a_fold"/>
</dbReference>
<dbReference type="Gene3D" id="3.40.50.620">
    <property type="entry name" value="HUPs"/>
    <property type="match status" value="1"/>
</dbReference>
<organism evidence="3 4">
    <name type="scientific">Nocardioides aurantiacus</name>
    <dbReference type="NCBI Taxonomy" id="86796"/>
    <lineage>
        <taxon>Bacteria</taxon>
        <taxon>Bacillati</taxon>
        <taxon>Actinomycetota</taxon>
        <taxon>Actinomycetes</taxon>
        <taxon>Propionibacteriales</taxon>
        <taxon>Nocardioidaceae</taxon>
        <taxon>Nocardioides</taxon>
    </lineage>
</organism>
<dbReference type="PRINTS" id="PR01438">
    <property type="entry name" value="UNVRSLSTRESS"/>
</dbReference>
<proteinExistence type="inferred from homology"/>
<reference evidence="3 4" key="1">
    <citation type="submission" date="2018-11" db="EMBL/GenBank/DDBJ databases">
        <title>Sequencing the genomes of 1000 actinobacteria strains.</title>
        <authorList>
            <person name="Klenk H.-P."/>
        </authorList>
    </citation>
    <scope>NUCLEOTIDE SEQUENCE [LARGE SCALE GENOMIC DNA]</scope>
    <source>
        <strain evidence="3 4">DSM 12652</strain>
    </source>
</reference>
<comment type="similarity">
    <text evidence="1">Belongs to the universal stress protein A family.</text>
</comment>
<gene>
    <name evidence="3" type="ORF">EDD33_0502</name>
</gene>
<accession>A0A3N2CQ81</accession>
<sequence>MSIVVAYTPDAYGQAALDHGAAEAVRRGTDLVVVNATKGDALVDPRYAHEDQIAAITSDLEGRGVTVTVRHEVVPDVAQAVLEVARETDAALVVVGVRHRSPVGKALMGSVGQRILLDATCPVLAVKPPA</sequence>
<feature type="domain" description="UspA" evidence="2">
    <location>
        <begin position="2"/>
        <end position="127"/>
    </location>
</feature>
<dbReference type="InterPro" id="IPR006016">
    <property type="entry name" value="UspA"/>
</dbReference>
<comment type="caution">
    <text evidence="3">The sequence shown here is derived from an EMBL/GenBank/DDBJ whole genome shotgun (WGS) entry which is preliminary data.</text>
</comment>
<dbReference type="Proteomes" id="UP000281738">
    <property type="component" value="Unassembled WGS sequence"/>
</dbReference>
<dbReference type="CDD" id="cd00293">
    <property type="entry name" value="USP-like"/>
    <property type="match status" value="1"/>
</dbReference>
<dbReference type="PANTHER" id="PTHR46268:SF6">
    <property type="entry name" value="UNIVERSAL STRESS PROTEIN UP12"/>
    <property type="match status" value="1"/>
</dbReference>
<dbReference type="OrthoDB" id="5419113at2"/>
<keyword evidence="4" id="KW-1185">Reference proteome</keyword>
<evidence type="ECO:0000256" key="1">
    <source>
        <dbReference type="ARBA" id="ARBA00008791"/>
    </source>
</evidence>